<dbReference type="GO" id="GO:0016887">
    <property type="term" value="F:ATP hydrolysis activity"/>
    <property type="evidence" value="ECO:0007669"/>
    <property type="project" value="InterPro"/>
</dbReference>
<evidence type="ECO:0000256" key="8">
    <source>
        <dbReference type="ARBA" id="ARBA00039025"/>
    </source>
</evidence>
<sequence length="274" mass="30189">MVRVASLNESDGRNETDSGTPVIEVSGVSKRYDNRQTVDALRDVSLTVEDGEFVCLVGPSGCGKTTLFRIVAGLEPPTSGDVFVTGSPVTGPGIDRGMVFQEYNLFPWRTIEGNVRFGLEQPACDCPDCTARVEELIDLVGLTGFEDAYPKELSGGMKQRVAVARALAVDPEILLLDEPFGSIDAQTRDHLQRELLDIWQETEKTILFVTHEIEEAVTLADRIVVLGSNPDDSITTVDIDIERPRDRTAPEFVSLIEEVRELIEQRGRSAEQSH</sequence>
<evidence type="ECO:0000256" key="10">
    <source>
        <dbReference type="ARBA" id="ARBA00047936"/>
    </source>
</evidence>
<accession>A0A6C0UJ20</accession>
<keyword evidence="5 14" id="KW-0067">ATP-binding</keyword>
<dbReference type="RefSeq" id="WP_163487251.1">
    <property type="nucleotide sequence ID" value="NZ_CP048739.1"/>
</dbReference>
<evidence type="ECO:0000256" key="3">
    <source>
        <dbReference type="ARBA" id="ARBA00022505"/>
    </source>
</evidence>
<evidence type="ECO:0000256" key="6">
    <source>
        <dbReference type="ARBA" id="ARBA00038307"/>
    </source>
</evidence>
<evidence type="ECO:0000256" key="4">
    <source>
        <dbReference type="ARBA" id="ARBA00022741"/>
    </source>
</evidence>
<evidence type="ECO:0000313" key="15">
    <source>
        <dbReference type="Proteomes" id="UP000465846"/>
    </source>
</evidence>
<dbReference type="FunFam" id="3.40.50.300:FF:000425">
    <property type="entry name" value="Probable ABC transporter, ATP-binding subunit"/>
    <property type="match status" value="1"/>
</dbReference>
<dbReference type="InterPro" id="IPR017871">
    <property type="entry name" value="ABC_transporter-like_CS"/>
</dbReference>
<name>A0A6C0UJ20_9EURY</name>
<dbReference type="PANTHER" id="PTHR42788">
    <property type="entry name" value="TAURINE IMPORT ATP-BINDING PROTEIN-RELATED"/>
    <property type="match status" value="1"/>
</dbReference>
<evidence type="ECO:0000256" key="7">
    <source>
        <dbReference type="ARBA" id="ARBA00038781"/>
    </source>
</evidence>
<dbReference type="PROSITE" id="PS50893">
    <property type="entry name" value="ABC_TRANSPORTER_2"/>
    <property type="match status" value="1"/>
</dbReference>
<reference evidence="14 15" key="1">
    <citation type="submission" date="2020-02" db="EMBL/GenBank/DDBJ databases">
        <title>Whole genome sequence of Halogeometricum borinquense strain wsp4.</title>
        <authorList>
            <person name="Verma D.K."/>
            <person name="Gopal K."/>
            <person name="Prasad E.S."/>
        </authorList>
    </citation>
    <scope>NUCLEOTIDE SEQUENCE [LARGE SCALE GENOMIC DNA]</scope>
    <source>
        <strain evidence="15">wsp4</strain>
    </source>
</reference>
<feature type="region of interest" description="Disordered" evidence="12">
    <location>
        <begin position="1"/>
        <end position="21"/>
    </location>
</feature>
<organism evidence="14 15">
    <name type="scientific">Halogeometricum borinquense</name>
    <dbReference type="NCBI Taxonomy" id="60847"/>
    <lineage>
        <taxon>Archaea</taxon>
        <taxon>Methanobacteriati</taxon>
        <taxon>Methanobacteriota</taxon>
        <taxon>Stenosarchaea group</taxon>
        <taxon>Halobacteria</taxon>
        <taxon>Halobacteriales</taxon>
        <taxon>Haloferacaceae</taxon>
        <taxon>Halogeometricum</taxon>
    </lineage>
</organism>
<gene>
    <name evidence="14" type="ORF">G3I44_14970</name>
</gene>
<dbReference type="GeneID" id="44080729"/>
<dbReference type="InterPro" id="IPR050166">
    <property type="entry name" value="ABC_transporter_ATP-bind"/>
</dbReference>
<dbReference type="Gene3D" id="3.40.50.300">
    <property type="entry name" value="P-loop containing nucleotide triphosphate hydrolases"/>
    <property type="match status" value="1"/>
</dbReference>
<dbReference type="Pfam" id="PF00005">
    <property type="entry name" value="ABC_tran"/>
    <property type="match status" value="1"/>
</dbReference>
<dbReference type="SUPFAM" id="SSF52540">
    <property type="entry name" value="P-loop containing nucleoside triphosphate hydrolases"/>
    <property type="match status" value="1"/>
</dbReference>
<dbReference type="AlphaFoldDB" id="A0A6C0UJ20"/>
<dbReference type="GO" id="GO:0005886">
    <property type="term" value="C:plasma membrane"/>
    <property type="evidence" value="ECO:0007669"/>
    <property type="project" value="UniProtKB-SubCell"/>
</dbReference>
<dbReference type="InterPro" id="IPR003593">
    <property type="entry name" value="AAA+_ATPase"/>
</dbReference>
<protein>
    <recommendedName>
        <fullName evidence="9">Molybdate/tungstate import ATP-binding protein WtpC</fullName>
        <ecNumber evidence="8">7.3.2.6</ecNumber>
    </recommendedName>
</protein>
<keyword evidence="4" id="KW-0547">Nucleotide-binding</keyword>
<dbReference type="Proteomes" id="UP000465846">
    <property type="component" value="Chromosome"/>
</dbReference>
<dbReference type="GO" id="GO:1901238">
    <property type="term" value="F:ABC-type tungstate transporter activity"/>
    <property type="evidence" value="ECO:0007669"/>
    <property type="project" value="UniProtKB-EC"/>
</dbReference>
<dbReference type="PROSITE" id="PS00211">
    <property type="entry name" value="ABC_TRANSPORTER_1"/>
    <property type="match status" value="1"/>
</dbReference>
<comment type="subunit">
    <text evidence="7">The complex is composed of two ATP-binding proteins (WtpC), two transmembrane proteins (WtpB) and a solute-binding protein (WtpA).</text>
</comment>
<dbReference type="InterPro" id="IPR003439">
    <property type="entry name" value="ABC_transporter-like_ATP-bd"/>
</dbReference>
<evidence type="ECO:0000256" key="1">
    <source>
        <dbReference type="ARBA" id="ARBA00004236"/>
    </source>
</evidence>
<evidence type="ECO:0000256" key="5">
    <source>
        <dbReference type="ARBA" id="ARBA00022840"/>
    </source>
</evidence>
<dbReference type="PANTHER" id="PTHR42788:SF13">
    <property type="entry name" value="ALIPHATIC SULFONATES IMPORT ATP-BINDING PROTEIN SSUB"/>
    <property type="match status" value="1"/>
</dbReference>
<comment type="function">
    <text evidence="11">Part of the ABC transporter complex WtpABC involved in molybdate/tungstate import. Responsible for energy coupling to the transport system.</text>
</comment>
<dbReference type="EC" id="7.3.2.6" evidence="8"/>
<evidence type="ECO:0000256" key="12">
    <source>
        <dbReference type="SAM" id="MobiDB-lite"/>
    </source>
</evidence>
<keyword evidence="3" id="KW-0500">Molybdenum</keyword>
<proteinExistence type="inferred from homology"/>
<keyword evidence="2" id="KW-0813">Transport</keyword>
<dbReference type="InterPro" id="IPR027417">
    <property type="entry name" value="P-loop_NTPase"/>
</dbReference>
<evidence type="ECO:0000256" key="2">
    <source>
        <dbReference type="ARBA" id="ARBA00022448"/>
    </source>
</evidence>
<dbReference type="EMBL" id="CP048739">
    <property type="protein sequence ID" value="QIB75482.1"/>
    <property type="molecule type" value="Genomic_DNA"/>
</dbReference>
<comment type="catalytic activity">
    <reaction evidence="10">
        <text>tungstate(in) + ATP + H2O = tungstate(out) + ADP + phosphate + H(+)</text>
        <dbReference type="Rhea" id="RHEA:35027"/>
        <dbReference type="ChEBI" id="CHEBI:15377"/>
        <dbReference type="ChEBI" id="CHEBI:15378"/>
        <dbReference type="ChEBI" id="CHEBI:30616"/>
        <dbReference type="ChEBI" id="CHEBI:43474"/>
        <dbReference type="ChEBI" id="CHEBI:46502"/>
        <dbReference type="ChEBI" id="CHEBI:456216"/>
        <dbReference type="EC" id="7.3.2.6"/>
    </reaction>
</comment>
<evidence type="ECO:0000256" key="9">
    <source>
        <dbReference type="ARBA" id="ARBA00041133"/>
    </source>
</evidence>
<evidence type="ECO:0000313" key="14">
    <source>
        <dbReference type="EMBL" id="QIB75482.1"/>
    </source>
</evidence>
<evidence type="ECO:0000256" key="11">
    <source>
        <dbReference type="ARBA" id="ARBA00057369"/>
    </source>
</evidence>
<feature type="domain" description="ABC transporter" evidence="13">
    <location>
        <begin position="23"/>
        <end position="253"/>
    </location>
</feature>
<dbReference type="SMART" id="SM00382">
    <property type="entry name" value="AAA"/>
    <property type="match status" value="1"/>
</dbReference>
<dbReference type="GO" id="GO:0005524">
    <property type="term" value="F:ATP binding"/>
    <property type="evidence" value="ECO:0007669"/>
    <property type="project" value="UniProtKB-KW"/>
</dbReference>
<evidence type="ECO:0000259" key="13">
    <source>
        <dbReference type="PROSITE" id="PS50893"/>
    </source>
</evidence>
<comment type="similarity">
    <text evidence="6">Belongs to the ABC transporter superfamily. Sulfate/tungstate importer (TC 3.A.1.6) family.</text>
</comment>
<dbReference type="CDD" id="cd03293">
    <property type="entry name" value="ABC_NrtD_SsuB_transporters"/>
    <property type="match status" value="1"/>
</dbReference>
<comment type="subcellular location">
    <subcellularLocation>
        <location evidence="1">Cell membrane</location>
    </subcellularLocation>
</comment>